<dbReference type="Proteomes" id="UP000012047">
    <property type="component" value="Unassembled WGS sequence"/>
</dbReference>
<gene>
    <name evidence="2" type="ORF">HMPREF0016_03095</name>
</gene>
<reference evidence="3" key="1">
    <citation type="journal article" date="2012" name="PLoS ONE">
        <title>The success of Acinetobacter species; genetic, metabolic and virulence attributes.</title>
        <authorList>
            <person name="Peleg A.Y."/>
            <person name="de Breij A."/>
            <person name="Adams M.D."/>
            <person name="Cerqueira G.M."/>
            <person name="Mocali S."/>
            <person name="Galardini M."/>
            <person name="Nibbering P.H."/>
            <person name="Earl A.M."/>
            <person name="Ward D.V."/>
            <person name="Paterson D.L."/>
            <person name="Seifert H."/>
            <person name="Dijkshoorn L."/>
        </authorList>
    </citation>
    <scope>NUCLEOTIDE SEQUENCE [LARGE SCALE GENOMIC DNA]</scope>
    <source>
        <strain evidence="3">SH046</strain>
    </source>
</reference>
<evidence type="ECO:0008006" key="4">
    <source>
        <dbReference type="Google" id="ProtNLM"/>
    </source>
</evidence>
<proteinExistence type="predicted"/>
<dbReference type="eggNOG" id="ENOG5031TIU">
    <property type="taxonomic scope" value="Bacteria"/>
</dbReference>
<keyword evidence="1" id="KW-0732">Signal</keyword>
<accession>D0SGX2</accession>
<feature type="chain" id="PRO_5003016090" description="SH3 domain-containing protein" evidence="1">
    <location>
        <begin position="18"/>
        <end position="125"/>
    </location>
</feature>
<dbReference type="EMBL" id="GG704974">
    <property type="protein sequence ID" value="EEY94828.1"/>
    <property type="molecule type" value="Genomic_DNA"/>
</dbReference>
<sequence>MKLILLFLMLIPVSSIANSEMRLACENLSKIANENSLQYGTKYAFKVQGLKGTRVHFHSAPSKYCVNKNLFIIPNDSVIAYQEFINENQQWFYAKYIDKDGNDHNGWFLQENFKLTGSISTTLTP</sequence>
<dbReference type="RefSeq" id="WP_005401860.1">
    <property type="nucleotide sequence ID" value="NZ_GG704974.1"/>
</dbReference>
<feature type="signal peptide" evidence="1">
    <location>
        <begin position="1"/>
        <end position="17"/>
    </location>
</feature>
<protein>
    <recommendedName>
        <fullName evidence="4">SH3 domain-containing protein</fullName>
    </recommendedName>
</protein>
<organism evidence="2 3">
    <name type="scientific">Acinetobacter johnsonii SH046</name>
    <dbReference type="NCBI Taxonomy" id="575586"/>
    <lineage>
        <taxon>Bacteria</taxon>
        <taxon>Pseudomonadati</taxon>
        <taxon>Pseudomonadota</taxon>
        <taxon>Gammaproteobacteria</taxon>
        <taxon>Moraxellales</taxon>
        <taxon>Moraxellaceae</taxon>
        <taxon>Acinetobacter</taxon>
    </lineage>
</organism>
<evidence type="ECO:0000313" key="3">
    <source>
        <dbReference type="Proteomes" id="UP000012047"/>
    </source>
</evidence>
<dbReference type="HOGENOM" id="CLU_162448_0_0_6"/>
<evidence type="ECO:0000313" key="2">
    <source>
        <dbReference type="EMBL" id="EEY94828.1"/>
    </source>
</evidence>
<name>D0SGX2_ACIJO</name>
<dbReference type="AlphaFoldDB" id="D0SGX2"/>
<evidence type="ECO:0000256" key="1">
    <source>
        <dbReference type="SAM" id="SignalP"/>
    </source>
</evidence>